<dbReference type="GO" id="GO:0005524">
    <property type="term" value="F:ATP binding"/>
    <property type="evidence" value="ECO:0007669"/>
    <property type="project" value="InterPro"/>
</dbReference>
<dbReference type="InterPro" id="IPR011009">
    <property type="entry name" value="Kinase-like_dom_sf"/>
</dbReference>
<organism evidence="3 4">
    <name type="scientific">Filimonas effusa</name>
    <dbReference type="NCBI Taxonomy" id="2508721"/>
    <lineage>
        <taxon>Bacteria</taxon>
        <taxon>Pseudomonadati</taxon>
        <taxon>Bacteroidota</taxon>
        <taxon>Chitinophagia</taxon>
        <taxon>Chitinophagales</taxon>
        <taxon>Chitinophagaceae</taxon>
        <taxon>Filimonas</taxon>
    </lineage>
</organism>
<accession>A0A4Q1DEF5</accession>
<keyword evidence="1" id="KW-1133">Transmembrane helix</keyword>
<dbReference type="GO" id="GO:0004674">
    <property type="term" value="F:protein serine/threonine kinase activity"/>
    <property type="evidence" value="ECO:0007669"/>
    <property type="project" value="TreeGrafter"/>
</dbReference>
<keyword evidence="4" id="KW-1185">Reference proteome</keyword>
<dbReference type="Gene3D" id="1.10.510.10">
    <property type="entry name" value="Transferase(Phosphotransferase) domain 1"/>
    <property type="match status" value="1"/>
</dbReference>
<dbReference type="InterPro" id="IPR000719">
    <property type="entry name" value="Prot_kinase_dom"/>
</dbReference>
<dbReference type="AlphaFoldDB" id="A0A4Q1DEF5"/>
<feature type="transmembrane region" description="Helical" evidence="1">
    <location>
        <begin position="391"/>
        <end position="419"/>
    </location>
</feature>
<evidence type="ECO:0000313" key="4">
    <source>
        <dbReference type="Proteomes" id="UP000290545"/>
    </source>
</evidence>
<dbReference type="InterPro" id="IPR051681">
    <property type="entry name" value="Ser/Thr_Kinases-Pseudokinases"/>
</dbReference>
<evidence type="ECO:0000313" key="3">
    <source>
        <dbReference type="EMBL" id="RXK87295.1"/>
    </source>
</evidence>
<reference evidence="3 4" key="1">
    <citation type="submission" date="2019-01" db="EMBL/GenBank/DDBJ databases">
        <title>Filimonas sp. strain TTM-71.</title>
        <authorList>
            <person name="Chen W.-M."/>
        </authorList>
    </citation>
    <scope>NUCLEOTIDE SEQUENCE [LARGE SCALE GENOMIC DNA]</scope>
    <source>
        <strain evidence="3 4">TTM-71</strain>
    </source>
</reference>
<dbReference type="PANTHER" id="PTHR44329:SF214">
    <property type="entry name" value="PROTEIN KINASE DOMAIN-CONTAINING PROTEIN"/>
    <property type="match status" value="1"/>
</dbReference>
<dbReference type="PROSITE" id="PS50011">
    <property type="entry name" value="PROTEIN_KINASE_DOM"/>
    <property type="match status" value="1"/>
</dbReference>
<gene>
    <name evidence="3" type="ORF">ESB13_11105</name>
</gene>
<dbReference type="EMBL" id="SDHZ01000001">
    <property type="protein sequence ID" value="RXK87295.1"/>
    <property type="molecule type" value="Genomic_DNA"/>
</dbReference>
<comment type="caution">
    <text evidence="3">The sequence shown here is derived from an EMBL/GenBank/DDBJ whole genome shotgun (WGS) entry which is preliminary data.</text>
</comment>
<dbReference type="Proteomes" id="UP000290545">
    <property type="component" value="Unassembled WGS sequence"/>
</dbReference>
<sequence length="643" mass="72752">MQAMLYKGVRGSYTAGRVLGKGGEGIVYAITESDDQVLKIYNEAVPEQKVHKLAFMASINDLQLQSYAAWPIDIVSDSGGSVCGFVMRKLTGYVPMHMLFSPLDRKKLFPDKGYNFLVHVARNLAMAFTQLHAKGIVIGDVNEGNLLVNERGMVGMIDCDSFQMKEGERLYYCEVGVPRYTAPELYDTGSFATTVRTESSDSFAMAILIFQLLMLGRHPFAGKNLSSEDISEEKAIRSYMFAYSLKRDVGNYLAPPPDTLPVTMLGEVLVSYFHQSFESRDRVAVKQWAAALEQLLVSMKRCARSKVHSYPSVLSECPWCEIKDKRNILYFLDEQVLQADWSKDIDHFVNGIKVEKLSFPPLHPPPAITVEANPIDERYRHYNTYQHVTTALLVLVTAIVAISYSMSFVLALFLVRLIYLVLPWKKTLKEEGDRYLDRVGTAKSALESALREYYSPVYASSYSNACTRLKDLIEKYKRLSAVMLYEKQQVEERLYNLQLDVFLRQFLLEDHTIPGIAAKRKEALYRANIYSAADIKILQTQSIQGIGAKYTQELLLWCRQVSADFVYKPDASLLKQEQDKVQAEFDNNKKSLGVEIKGSYSQVLQFKANINARQKQLVAEIDTLYTAVAQAEADLDAFNELVG</sequence>
<dbReference type="SUPFAM" id="SSF56112">
    <property type="entry name" value="Protein kinase-like (PK-like)"/>
    <property type="match status" value="1"/>
</dbReference>
<proteinExistence type="predicted"/>
<dbReference type="SMART" id="SM00220">
    <property type="entry name" value="S_TKc"/>
    <property type="match status" value="1"/>
</dbReference>
<keyword evidence="1" id="KW-0472">Membrane</keyword>
<keyword evidence="1" id="KW-0812">Transmembrane</keyword>
<dbReference type="OrthoDB" id="9805504at2"/>
<name>A0A4Q1DEF5_9BACT</name>
<feature type="domain" description="Protein kinase" evidence="2">
    <location>
        <begin position="13"/>
        <end position="277"/>
    </location>
</feature>
<evidence type="ECO:0000259" key="2">
    <source>
        <dbReference type="PROSITE" id="PS50011"/>
    </source>
</evidence>
<evidence type="ECO:0000256" key="1">
    <source>
        <dbReference type="SAM" id="Phobius"/>
    </source>
</evidence>
<dbReference type="PANTHER" id="PTHR44329">
    <property type="entry name" value="SERINE/THREONINE-PROTEIN KINASE TNNI3K-RELATED"/>
    <property type="match status" value="1"/>
</dbReference>
<dbReference type="Pfam" id="PF00069">
    <property type="entry name" value="Pkinase"/>
    <property type="match status" value="1"/>
</dbReference>
<dbReference type="RefSeq" id="WP_129003045.1">
    <property type="nucleotide sequence ID" value="NZ_SDHZ01000001.1"/>
</dbReference>
<protein>
    <recommendedName>
        <fullName evidence="2">Protein kinase domain-containing protein</fullName>
    </recommendedName>
</protein>